<feature type="domain" description="HTH myb-type" evidence="6">
    <location>
        <begin position="87"/>
        <end position="142"/>
    </location>
</feature>
<dbReference type="EMBL" id="IACT01005952">
    <property type="protein sequence ID" value="LAC25095.1"/>
    <property type="molecule type" value="mRNA"/>
</dbReference>
<feature type="domain" description="Myb-like" evidence="5">
    <location>
        <begin position="139"/>
        <end position="189"/>
    </location>
</feature>
<dbReference type="Gene3D" id="1.10.10.60">
    <property type="entry name" value="Homeodomain-like"/>
    <property type="match status" value="3"/>
</dbReference>
<evidence type="ECO:0000256" key="1">
    <source>
        <dbReference type="ARBA" id="ARBA00004123"/>
    </source>
</evidence>
<dbReference type="GO" id="GO:0000978">
    <property type="term" value="F:RNA polymerase II cis-regulatory region sequence-specific DNA binding"/>
    <property type="evidence" value="ECO:0007669"/>
    <property type="project" value="TreeGrafter"/>
</dbReference>
<protein>
    <submittedName>
        <fullName evidence="7">Myb-related protein A</fullName>
    </submittedName>
</protein>
<keyword evidence="3" id="KW-0238">DNA-binding</keyword>
<dbReference type="GO" id="GO:0005634">
    <property type="term" value="C:nucleus"/>
    <property type="evidence" value="ECO:0007669"/>
    <property type="project" value="UniProtKB-SubCell"/>
</dbReference>
<feature type="compositionally biased region" description="Polar residues" evidence="4">
    <location>
        <begin position="683"/>
        <end position="693"/>
    </location>
</feature>
<dbReference type="InterPro" id="IPR050560">
    <property type="entry name" value="MYB_TF"/>
</dbReference>
<evidence type="ECO:0000259" key="5">
    <source>
        <dbReference type="PROSITE" id="PS50090"/>
    </source>
</evidence>
<dbReference type="SMART" id="SM00717">
    <property type="entry name" value="SANT"/>
    <property type="match status" value="3"/>
</dbReference>
<organism evidence="7">
    <name type="scientific">Hirondellea gigas</name>
    <dbReference type="NCBI Taxonomy" id="1518452"/>
    <lineage>
        <taxon>Eukaryota</taxon>
        <taxon>Metazoa</taxon>
        <taxon>Ecdysozoa</taxon>
        <taxon>Arthropoda</taxon>
        <taxon>Crustacea</taxon>
        <taxon>Multicrustacea</taxon>
        <taxon>Malacostraca</taxon>
        <taxon>Eumalacostraca</taxon>
        <taxon>Peracarida</taxon>
        <taxon>Amphipoda</taxon>
        <taxon>Amphilochidea</taxon>
        <taxon>Lysianassida</taxon>
        <taxon>Lysianassidira</taxon>
        <taxon>Lysianassoidea</taxon>
        <taxon>Lysianassidae</taxon>
        <taxon>Hirondellea</taxon>
    </lineage>
</organism>
<reference evidence="7" key="1">
    <citation type="submission" date="2017-11" db="EMBL/GenBank/DDBJ databases">
        <title>The sensing device of the deep-sea amphipod.</title>
        <authorList>
            <person name="Kobayashi H."/>
            <person name="Nagahama T."/>
            <person name="Arai W."/>
            <person name="Sasagawa Y."/>
            <person name="Umeda M."/>
            <person name="Hayashi T."/>
            <person name="Nikaido I."/>
            <person name="Watanabe H."/>
            <person name="Oguri K."/>
            <person name="Kitazato H."/>
            <person name="Fujioka K."/>
            <person name="Kido Y."/>
            <person name="Takami H."/>
        </authorList>
    </citation>
    <scope>NUCLEOTIDE SEQUENCE</scope>
    <source>
        <tissue evidence="7">Whole body</tissue>
    </source>
</reference>
<evidence type="ECO:0000256" key="4">
    <source>
        <dbReference type="SAM" id="MobiDB-lite"/>
    </source>
</evidence>
<accession>A0A6A7G5F5</accession>
<dbReference type="InterPro" id="IPR009057">
    <property type="entry name" value="Homeodomain-like_sf"/>
</dbReference>
<dbReference type="InterPro" id="IPR017930">
    <property type="entry name" value="Myb_dom"/>
</dbReference>
<evidence type="ECO:0000256" key="2">
    <source>
        <dbReference type="ARBA" id="ARBA00022737"/>
    </source>
</evidence>
<comment type="subcellular location">
    <subcellularLocation>
        <location evidence="1">Nucleus</location>
    </subcellularLocation>
</comment>
<dbReference type="InterPro" id="IPR001005">
    <property type="entry name" value="SANT/Myb"/>
</dbReference>
<feature type="compositionally biased region" description="Basic residues" evidence="4">
    <location>
        <begin position="247"/>
        <end position="260"/>
    </location>
</feature>
<evidence type="ECO:0000256" key="3">
    <source>
        <dbReference type="ARBA" id="ARBA00023125"/>
    </source>
</evidence>
<feature type="region of interest" description="Disordered" evidence="4">
    <location>
        <begin position="428"/>
        <end position="474"/>
    </location>
</feature>
<feature type="domain" description="HTH myb-type" evidence="6">
    <location>
        <begin position="144"/>
        <end position="193"/>
    </location>
</feature>
<keyword evidence="2" id="KW-0677">Repeat</keyword>
<sequence>MEYESTIDVPFSISRTQRQQQQERGYELPFGSKPKRRGVKWTPAEDRALKDAVVSNNGKNWKRIASSFGVNKKTDVQCLHRWQKVLNPELVKGPWTHEEDSKVLEMVDKFGPKKWSSIAKYLPGRIGKQCRERWHNHLNSGICKGPWTKDEEKLIVSAHNRLGNRWAEISKLLPGRTDNAVKNHWNSSMKRLWVLDDVVLNEDISEHRRYPSRPPPALSTVEPVSDVNPLEETVEPHHSYHYGSSRLRPRSTRGFRRQFHRDRSDSSKKRRFSLRVRPHQRIVDDYVYPDEESTSDLPFPSAFPSQSLIGQKRSWQNDSSIHYCPRTPEKESRSYPVLYGDLSPLSALLREVGRSRPPAAVSPPTDDCLPKSLPETVLGSVVEDCPGTSSETTSLNGFTPSRFLGSPISRPRSPSILQTRKQLYKEFSSPISHNDKPQRPTPHRFRGSVGVSATSPRKVRGYVPKEGSCFSSPRRRRKKLELNFDQNGKFPLSSAIEPLKLHSILPPDDIDTNHSHIREPIMPSTSSSSSQLIRGETNRQHQHHRHHQHHQHQHPQHHEHHHPQHHQQEWTSSSSFISSPIKIEPNLSGTLSSVMSSPPDPLIQPVPSMLLSPMPSVPSDCFTTPLPTTPMNPPHCLSGMTQSKMGISPVPCLLNSIAFMNGSHDDLPAPELPPSNSNSSSPRGDSTIPTLTSILDDDTPITPPKPLPFNLISPPRCENRFRSPMLSPSNETILDLSSKPSNEDSNDDSLSILTSSRSHQVLSSSGHLSISSLGCSSSSSGSSNTQKLGLSIDASTIAVPSITV</sequence>
<dbReference type="FunFam" id="1.10.10.60:FF:000010">
    <property type="entry name" value="Transcriptional activator Myb isoform A"/>
    <property type="match status" value="1"/>
</dbReference>
<proteinExistence type="evidence at transcript level"/>
<name>A0A6A7G5F5_9CRUS</name>
<feature type="compositionally biased region" description="Basic residues" evidence="4">
    <location>
        <begin position="540"/>
        <end position="565"/>
    </location>
</feature>
<dbReference type="Pfam" id="PF00249">
    <property type="entry name" value="Myb_DNA-binding"/>
    <property type="match status" value="3"/>
</dbReference>
<feature type="domain" description="Myb-like" evidence="5">
    <location>
        <begin position="87"/>
        <end position="138"/>
    </location>
</feature>
<dbReference type="PANTHER" id="PTHR45614:SF25">
    <property type="entry name" value="MYB PROTEIN"/>
    <property type="match status" value="1"/>
</dbReference>
<evidence type="ECO:0000259" key="6">
    <source>
        <dbReference type="PROSITE" id="PS51294"/>
    </source>
</evidence>
<feature type="region of interest" description="Disordered" evidence="4">
    <location>
        <begin position="235"/>
        <end position="274"/>
    </location>
</feature>
<dbReference type="PANTHER" id="PTHR45614">
    <property type="entry name" value="MYB PROTEIN-RELATED"/>
    <property type="match status" value="1"/>
</dbReference>
<dbReference type="SUPFAM" id="SSF46689">
    <property type="entry name" value="Homeodomain-like"/>
    <property type="match status" value="2"/>
</dbReference>
<feature type="domain" description="HTH myb-type" evidence="6">
    <location>
        <begin position="33"/>
        <end position="86"/>
    </location>
</feature>
<feature type="compositionally biased region" description="Polar residues" evidence="4">
    <location>
        <begin position="387"/>
        <end position="399"/>
    </location>
</feature>
<dbReference type="PROSITE" id="PS51294">
    <property type="entry name" value="HTH_MYB"/>
    <property type="match status" value="3"/>
</dbReference>
<dbReference type="PROSITE" id="PS50090">
    <property type="entry name" value="MYB_LIKE"/>
    <property type="match status" value="3"/>
</dbReference>
<feature type="region of interest" description="Disordered" evidence="4">
    <location>
        <begin position="510"/>
        <end position="576"/>
    </location>
</feature>
<feature type="region of interest" description="Disordered" evidence="4">
    <location>
        <begin position="664"/>
        <end position="750"/>
    </location>
</feature>
<feature type="region of interest" description="Disordered" evidence="4">
    <location>
        <begin position="386"/>
        <end position="414"/>
    </location>
</feature>
<dbReference type="AlphaFoldDB" id="A0A6A7G5F5"/>
<dbReference type="CDD" id="cd00167">
    <property type="entry name" value="SANT"/>
    <property type="match status" value="3"/>
</dbReference>
<dbReference type="GO" id="GO:0000981">
    <property type="term" value="F:DNA-binding transcription factor activity, RNA polymerase II-specific"/>
    <property type="evidence" value="ECO:0007669"/>
    <property type="project" value="TreeGrafter"/>
</dbReference>
<feature type="domain" description="Myb-like" evidence="5">
    <location>
        <begin position="33"/>
        <end position="86"/>
    </location>
</feature>
<evidence type="ECO:0000313" key="7">
    <source>
        <dbReference type="EMBL" id="LAC25095.1"/>
    </source>
</evidence>